<gene>
    <name evidence="2" type="ORF">EYF80_013620</name>
</gene>
<keyword evidence="3" id="KW-1185">Reference proteome</keyword>
<dbReference type="EMBL" id="SRLO01000096">
    <property type="protein sequence ID" value="TNN76089.1"/>
    <property type="molecule type" value="Genomic_DNA"/>
</dbReference>
<evidence type="ECO:0000313" key="3">
    <source>
        <dbReference type="Proteomes" id="UP000314294"/>
    </source>
</evidence>
<reference evidence="2 3" key="1">
    <citation type="submission" date="2019-03" db="EMBL/GenBank/DDBJ databases">
        <title>First draft genome of Liparis tanakae, snailfish: a comprehensive survey of snailfish specific genes.</title>
        <authorList>
            <person name="Kim W."/>
            <person name="Song I."/>
            <person name="Jeong J.-H."/>
            <person name="Kim D."/>
            <person name="Kim S."/>
            <person name="Ryu S."/>
            <person name="Song J.Y."/>
            <person name="Lee S.K."/>
        </authorList>
    </citation>
    <scope>NUCLEOTIDE SEQUENCE [LARGE SCALE GENOMIC DNA]</scope>
    <source>
        <tissue evidence="2">Muscle</tissue>
    </source>
</reference>
<proteinExistence type="predicted"/>
<name>A0A4Z2IDC5_9TELE</name>
<evidence type="ECO:0000256" key="1">
    <source>
        <dbReference type="SAM" id="MobiDB-lite"/>
    </source>
</evidence>
<accession>A0A4Z2IDC5</accession>
<protein>
    <submittedName>
        <fullName evidence="2">Uncharacterized protein</fullName>
    </submittedName>
</protein>
<dbReference type="Proteomes" id="UP000314294">
    <property type="component" value="Unassembled WGS sequence"/>
</dbReference>
<organism evidence="2 3">
    <name type="scientific">Liparis tanakae</name>
    <name type="common">Tanaka's snailfish</name>
    <dbReference type="NCBI Taxonomy" id="230148"/>
    <lineage>
        <taxon>Eukaryota</taxon>
        <taxon>Metazoa</taxon>
        <taxon>Chordata</taxon>
        <taxon>Craniata</taxon>
        <taxon>Vertebrata</taxon>
        <taxon>Euteleostomi</taxon>
        <taxon>Actinopterygii</taxon>
        <taxon>Neopterygii</taxon>
        <taxon>Teleostei</taxon>
        <taxon>Neoteleostei</taxon>
        <taxon>Acanthomorphata</taxon>
        <taxon>Eupercaria</taxon>
        <taxon>Perciformes</taxon>
        <taxon>Cottioidei</taxon>
        <taxon>Cottales</taxon>
        <taxon>Liparidae</taxon>
        <taxon>Liparis</taxon>
    </lineage>
</organism>
<comment type="caution">
    <text evidence="2">The sequence shown here is derived from an EMBL/GenBank/DDBJ whole genome shotgun (WGS) entry which is preliminary data.</text>
</comment>
<sequence>MELFSGELTRAGSGGDFAPSPPNTSEAFQPRLLIGGPAQTPRTALSNARRGGGGGGGGMEKEAAGGCGVVGDWGFPGRFQERVYTVIPPSLHSAYHPLLRTGFPYGGIPYV</sequence>
<feature type="region of interest" description="Disordered" evidence="1">
    <location>
        <begin position="1"/>
        <end position="61"/>
    </location>
</feature>
<evidence type="ECO:0000313" key="2">
    <source>
        <dbReference type="EMBL" id="TNN76089.1"/>
    </source>
</evidence>
<dbReference type="AlphaFoldDB" id="A0A4Z2IDC5"/>